<name>A0AAP2C7Z9_9GAMM</name>
<gene>
    <name evidence="1" type="ORF">KB893_002760</name>
</gene>
<sequence>MFALPSSDRRCEVQANATDACKACIAPSRDGGAACGALAESLVQQGFQTIMRMRGTMRRERGIARAALQAHRHRPAKPAVARLCALKLVDSV</sequence>
<evidence type="ECO:0000313" key="1">
    <source>
        <dbReference type="EMBL" id="MBS7456056.1"/>
    </source>
</evidence>
<accession>A0AAP2C7Z9</accession>
<protein>
    <submittedName>
        <fullName evidence="1">Uncharacterized protein</fullName>
    </submittedName>
</protein>
<organism evidence="1 2">
    <name type="scientific">Coralloluteibacterium stylophorae</name>
    <dbReference type="NCBI Taxonomy" id="1776034"/>
    <lineage>
        <taxon>Bacteria</taxon>
        <taxon>Pseudomonadati</taxon>
        <taxon>Pseudomonadota</taxon>
        <taxon>Gammaproteobacteria</taxon>
        <taxon>Lysobacterales</taxon>
        <taxon>Lysobacteraceae</taxon>
        <taxon>Coralloluteibacterium</taxon>
    </lineage>
</organism>
<dbReference type="EMBL" id="JAGQFT020000002">
    <property type="protein sequence ID" value="MBS7456056.1"/>
    <property type="molecule type" value="Genomic_DNA"/>
</dbReference>
<reference evidence="1 2" key="1">
    <citation type="journal article" date="2021" name="Microbiol. Resour. Announc.">
        <title>Draft Genome Sequence of Coralloluteibacterium stylophorae LMG 29479T.</title>
        <authorList>
            <person name="Karlyshev A.V."/>
            <person name="Kudryashova E.B."/>
            <person name="Ariskina E.V."/>
            <person name="Conroy A.P."/>
            <person name="Abidueva E.Y."/>
        </authorList>
    </citation>
    <scope>NUCLEOTIDE SEQUENCE [LARGE SCALE GENOMIC DNA]</scope>
    <source>
        <strain evidence="1 2">LMG 29479</strain>
    </source>
</reference>
<evidence type="ECO:0000313" key="2">
    <source>
        <dbReference type="Proteomes" id="UP000675747"/>
    </source>
</evidence>
<proteinExistence type="predicted"/>
<comment type="caution">
    <text evidence="1">The sequence shown here is derived from an EMBL/GenBank/DDBJ whole genome shotgun (WGS) entry which is preliminary data.</text>
</comment>
<dbReference type="Proteomes" id="UP000675747">
    <property type="component" value="Unassembled WGS sequence"/>
</dbReference>
<keyword evidence="2" id="KW-1185">Reference proteome</keyword>
<dbReference type="AlphaFoldDB" id="A0AAP2C7Z9"/>
<dbReference type="RefSeq" id="WP_213173413.1">
    <property type="nucleotide sequence ID" value="NZ_JAGQFT020000002.1"/>
</dbReference>